<evidence type="ECO:0000313" key="3">
    <source>
        <dbReference type="EMBL" id="OAH51027.1"/>
    </source>
</evidence>
<dbReference type="SUPFAM" id="SSF51261">
    <property type="entry name" value="Duplicated hybrid motif"/>
    <property type="match status" value="1"/>
</dbReference>
<dbReference type="Gene3D" id="2.70.70.10">
    <property type="entry name" value="Glucose Permease (Domain IIA)"/>
    <property type="match status" value="1"/>
</dbReference>
<evidence type="ECO:0000259" key="2">
    <source>
        <dbReference type="Pfam" id="PF01551"/>
    </source>
</evidence>
<gene>
    <name evidence="3" type="ORF">AYL44_01725</name>
</gene>
<evidence type="ECO:0000256" key="1">
    <source>
        <dbReference type="SAM" id="MobiDB-lite"/>
    </source>
</evidence>
<dbReference type="GO" id="GO:0004222">
    <property type="term" value="F:metalloendopeptidase activity"/>
    <property type="evidence" value="ECO:0007669"/>
    <property type="project" value="TreeGrafter"/>
</dbReference>
<dbReference type="OrthoDB" id="1099523at2"/>
<dbReference type="InterPro" id="IPR050570">
    <property type="entry name" value="Cell_wall_metabolism_enzyme"/>
</dbReference>
<protein>
    <submittedName>
        <fullName evidence="3">Peptidase M23</fullName>
    </submittedName>
</protein>
<dbReference type="EMBL" id="LSTV01000001">
    <property type="protein sequence ID" value="OAH51027.1"/>
    <property type="molecule type" value="Genomic_DNA"/>
</dbReference>
<name>A0A177KD86_9MICO</name>
<dbReference type="AlphaFoldDB" id="A0A177KD86"/>
<dbReference type="Pfam" id="PF01551">
    <property type="entry name" value="Peptidase_M23"/>
    <property type="match status" value="1"/>
</dbReference>
<dbReference type="PANTHER" id="PTHR21666:SF270">
    <property type="entry name" value="MUREIN HYDROLASE ACTIVATOR ENVC"/>
    <property type="match status" value="1"/>
</dbReference>
<evidence type="ECO:0000313" key="4">
    <source>
        <dbReference type="Proteomes" id="UP000076998"/>
    </source>
</evidence>
<feature type="region of interest" description="Disordered" evidence="1">
    <location>
        <begin position="1"/>
        <end position="40"/>
    </location>
</feature>
<organism evidence="3 4">
    <name type="scientific">Microbacterium oleivorans</name>
    <dbReference type="NCBI Taxonomy" id="273677"/>
    <lineage>
        <taxon>Bacteria</taxon>
        <taxon>Bacillati</taxon>
        <taxon>Actinomycetota</taxon>
        <taxon>Actinomycetes</taxon>
        <taxon>Micrococcales</taxon>
        <taxon>Microbacteriaceae</taxon>
        <taxon>Microbacterium</taxon>
    </lineage>
</organism>
<sequence>MAEEFHPSNEISEASTAPRKGRLSRRVAAKAPATRSTATRPHPVRSFVTVAAVAGMVATVAIPAFAAADRGDVAEARTLQQVSADDAQSLVVASEGSPETLERGGYSATTPEEIAAAKAKKAAEEAAKAALAARLAAASAARSSSNSSSSSSSFSSSVPLVAPGSGTVRRPLAHFNNFGRPYAGHKGTDYMVGRGEPIYAVADGTVVASSESGPGWGVYVKIAHNIGGTSVTSLYAHMDWGTRRVSVGEKVSAGQLIGQVGDTGRANGTHLHLEIRVNGGYTNAESWLQANAG</sequence>
<dbReference type="InterPro" id="IPR016047">
    <property type="entry name" value="M23ase_b-sheet_dom"/>
</dbReference>
<proteinExistence type="predicted"/>
<dbReference type="PANTHER" id="PTHR21666">
    <property type="entry name" value="PEPTIDASE-RELATED"/>
    <property type="match status" value="1"/>
</dbReference>
<dbReference type="RefSeq" id="WP_064001539.1">
    <property type="nucleotide sequence ID" value="NZ_LSTV01000001.1"/>
</dbReference>
<feature type="domain" description="M23ase beta-sheet core" evidence="2">
    <location>
        <begin position="184"/>
        <end position="283"/>
    </location>
</feature>
<dbReference type="InterPro" id="IPR011055">
    <property type="entry name" value="Dup_hybrid_motif"/>
</dbReference>
<dbReference type="CDD" id="cd12797">
    <property type="entry name" value="M23_peptidase"/>
    <property type="match status" value="1"/>
</dbReference>
<reference evidence="3 4" key="1">
    <citation type="submission" date="2016-02" db="EMBL/GenBank/DDBJ databases">
        <authorList>
            <person name="Wen L."/>
            <person name="He K."/>
            <person name="Yang H."/>
        </authorList>
    </citation>
    <scope>NUCLEOTIDE SEQUENCE [LARGE SCALE GENOMIC DNA]</scope>
    <source>
        <strain evidence="3 4">CD11_3</strain>
    </source>
</reference>
<feature type="compositionally biased region" description="Basic residues" evidence="1">
    <location>
        <begin position="19"/>
        <end position="28"/>
    </location>
</feature>
<dbReference type="Proteomes" id="UP000076998">
    <property type="component" value="Unassembled WGS sequence"/>
</dbReference>
<comment type="caution">
    <text evidence="3">The sequence shown here is derived from an EMBL/GenBank/DDBJ whole genome shotgun (WGS) entry which is preliminary data.</text>
</comment>
<accession>A0A177KD86</accession>
<feature type="region of interest" description="Disordered" evidence="1">
    <location>
        <begin position="87"/>
        <end position="108"/>
    </location>
</feature>